<sequence>MLHLDDSITGNSTDMTVLQRHQAIFGCQHEDQRQDNNAIEYYAMPRLQSLVGDDSMVYQELMSRSMNADQYLGSMFPAFRELQLAGTEFVGDTISIAPLQLVTSSSPEVNHSFSVGLNLKKRKADEVRVFVNSTATNLFHLVRFPYFFQQTKECCNDDEIGVETTNLETSTDNSKVSDVRKPDYIHVRARRGQATDSHSLAERARREKINKKMKCLQDLVPGCSKVTGKAGMLDEIINYVQSLQRQIEFLSMKLAALNPRLDFDMHRFSMEEFPAHVTSFPAAVAPPKMADSAYQFSQAQKGATAYGIDMQINPMQPAPQRSTTSSSSLSIPKQTQPLSTWETDKLTLHNTEFH</sequence>
<proteinExistence type="predicted"/>
<dbReference type="EMBL" id="CM046395">
    <property type="protein sequence ID" value="KAI8542476.1"/>
    <property type="molecule type" value="Genomic_DNA"/>
</dbReference>
<organism evidence="1 2">
    <name type="scientific">Rhododendron molle</name>
    <name type="common">Chinese azalea</name>
    <name type="synonym">Azalea mollis</name>
    <dbReference type="NCBI Taxonomy" id="49168"/>
    <lineage>
        <taxon>Eukaryota</taxon>
        <taxon>Viridiplantae</taxon>
        <taxon>Streptophyta</taxon>
        <taxon>Embryophyta</taxon>
        <taxon>Tracheophyta</taxon>
        <taxon>Spermatophyta</taxon>
        <taxon>Magnoliopsida</taxon>
        <taxon>eudicotyledons</taxon>
        <taxon>Gunneridae</taxon>
        <taxon>Pentapetalae</taxon>
        <taxon>asterids</taxon>
        <taxon>Ericales</taxon>
        <taxon>Ericaceae</taxon>
        <taxon>Ericoideae</taxon>
        <taxon>Rhodoreae</taxon>
        <taxon>Rhododendron</taxon>
    </lineage>
</organism>
<comment type="caution">
    <text evidence="1">The sequence shown here is derived from an EMBL/GenBank/DDBJ whole genome shotgun (WGS) entry which is preliminary data.</text>
</comment>
<dbReference type="Proteomes" id="UP001062846">
    <property type="component" value="Chromosome 8"/>
</dbReference>
<name>A0ACC0MNY3_RHOML</name>
<gene>
    <name evidence="1" type="ORF">RHMOL_Rhmol08G0140600</name>
</gene>
<accession>A0ACC0MNY3</accession>
<evidence type="ECO:0000313" key="2">
    <source>
        <dbReference type="Proteomes" id="UP001062846"/>
    </source>
</evidence>
<reference evidence="1" key="1">
    <citation type="submission" date="2022-02" db="EMBL/GenBank/DDBJ databases">
        <title>Plant Genome Project.</title>
        <authorList>
            <person name="Zhang R.-G."/>
        </authorList>
    </citation>
    <scope>NUCLEOTIDE SEQUENCE</scope>
    <source>
        <strain evidence="1">AT1</strain>
    </source>
</reference>
<keyword evidence="2" id="KW-1185">Reference proteome</keyword>
<evidence type="ECO:0000313" key="1">
    <source>
        <dbReference type="EMBL" id="KAI8542476.1"/>
    </source>
</evidence>
<protein>
    <submittedName>
        <fullName evidence="1">Uncharacterized protein</fullName>
    </submittedName>
</protein>